<evidence type="ECO:0000313" key="8">
    <source>
        <dbReference type="EMBL" id="MBK4735482.1"/>
    </source>
</evidence>
<organism evidence="8 9">
    <name type="scientific">Noviherbaspirillum pedocola</name>
    <dbReference type="NCBI Taxonomy" id="2801341"/>
    <lineage>
        <taxon>Bacteria</taxon>
        <taxon>Pseudomonadati</taxon>
        <taxon>Pseudomonadota</taxon>
        <taxon>Betaproteobacteria</taxon>
        <taxon>Burkholderiales</taxon>
        <taxon>Oxalobacteraceae</taxon>
        <taxon>Noviherbaspirillum</taxon>
    </lineage>
</organism>
<feature type="transmembrane region" description="Helical" evidence="6">
    <location>
        <begin position="335"/>
        <end position="355"/>
    </location>
</feature>
<feature type="transmembrane region" description="Helical" evidence="6">
    <location>
        <begin position="219"/>
        <end position="240"/>
    </location>
</feature>
<dbReference type="Gene3D" id="1.20.1250.20">
    <property type="entry name" value="MFS general substrate transporter like domains"/>
    <property type="match status" value="2"/>
</dbReference>
<dbReference type="GO" id="GO:0022857">
    <property type="term" value="F:transmembrane transporter activity"/>
    <property type="evidence" value="ECO:0007669"/>
    <property type="project" value="InterPro"/>
</dbReference>
<dbReference type="Proteomes" id="UP000622890">
    <property type="component" value="Unassembled WGS sequence"/>
</dbReference>
<feature type="transmembrane region" description="Helical" evidence="6">
    <location>
        <begin position="307"/>
        <end position="323"/>
    </location>
</feature>
<dbReference type="GO" id="GO:0016020">
    <property type="term" value="C:membrane"/>
    <property type="evidence" value="ECO:0007669"/>
    <property type="project" value="UniProtKB-SubCell"/>
</dbReference>
<evidence type="ECO:0000256" key="1">
    <source>
        <dbReference type="ARBA" id="ARBA00004141"/>
    </source>
</evidence>
<feature type="transmembrane region" description="Helical" evidence="6">
    <location>
        <begin position="252"/>
        <end position="273"/>
    </location>
</feature>
<accession>A0A934SYW7</accession>
<keyword evidence="4 6" id="KW-1133">Transmembrane helix</keyword>
<reference evidence="8" key="1">
    <citation type="submission" date="2021-01" db="EMBL/GenBank/DDBJ databases">
        <title>Genome sequence of strain Noviherbaspirillum sp. DKR-6.</title>
        <authorList>
            <person name="Chaudhary D.K."/>
        </authorList>
    </citation>
    <scope>NUCLEOTIDE SEQUENCE</scope>
    <source>
        <strain evidence="8">DKR-6</strain>
    </source>
</reference>
<proteinExistence type="predicted"/>
<evidence type="ECO:0000256" key="2">
    <source>
        <dbReference type="ARBA" id="ARBA00022448"/>
    </source>
</evidence>
<dbReference type="InterPro" id="IPR020846">
    <property type="entry name" value="MFS_dom"/>
</dbReference>
<feature type="transmembrane region" description="Helical" evidence="6">
    <location>
        <begin position="153"/>
        <end position="175"/>
    </location>
</feature>
<feature type="transmembrane region" description="Helical" evidence="6">
    <location>
        <begin position="118"/>
        <end position="141"/>
    </location>
</feature>
<dbReference type="EMBL" id="JAEPBG010000004">
    <property type="protein sequence ID" value="MBK4735482.1"/>
    <property type="molecule type" value="Genomic_DNA"/>
</dbReference>
<keyword evidence="2" id="KW-0813">Transport</keyword>
<dbReference type="PANTHER" id="PTHR43791:SF36">
    <property type="entry name" value="TRANSPORTER, PUTATIVE (AFU_ORTHOLOGUE AFUA_6G08340)-RELATED"/>
    <property type="match status" value="1"/>
</dbReference>
<name>A0A934SYW7_9BURK</name>
<gene>
    <name evidence="8" type="ORF">JJB74_12725</name>
</gene>
<comment type="caution">
    <text evidence="8">The sequence shown here is derived from an EMBL/GenBank/DDBJ whole genome shotgun (WGS) entry which is preliminary data.</text>
</comment>
<dbReference type="Pfam" id="PF07690">
    <property type="entry name" value="MFS_1"/>
    <property type="match status" value="1"/>
</dbReference>
<dbReference type="AlphaFoldDB" id="A0A934SYW7"/>
<comment type="subcellular location">
    <subcellularLocation>
        <location evidence="1">Membrane</location>
        <topology evidence="1">Multi-pass membrane protein</topology>
    </subcellularLocation>
</comment>
<keyword evidence="3 6" id="KW-0812">Transmembrane</keyword>
<evidence type="ECO:0000259" key="7">
    <source>
        <dbReference type="PROSITE" id="PS50850"/>
    </source>
</evidence>
<feature type="transmembrane region" description="Helical" evidence="6">
    <location>
        <begin position="375"/>
        <end position="396"/>
    </location>
</feature>
<evidence type="ECO:0000256" key="4">
    <source>
        <dbReference type="ARBA" id="ARBA00022989"/>
    </source>
</evidence>
<evidence type="ECO:0000256" key="3">
    <source>
        <dbReference type="ARBA" id="ARBA00022692"/>
    </source>
</evidence>
<evidence type="ECO:0000256" key="6">
    <source>
        <dbReference type="SAM" id="Phobius"/>
    </source>
</evidence>
<sequence>MPRWTRLTHSLTHSLSSFPWKYNSWSDTIYGLGAGIFFLGYFLFEVPSNLILHKYGARRWLARIMLTWAAISASFAFVSTPTMFYAMRFLLGAAEAGFAPGVILYITYWFPSKRRAKVLSLFFMAIPLANIVGAPLSGYILQTMGGAHGLQGWQWLFMLEAVPSLFLGIAILRYLDDSIAAAKWLSPDEKALLQANIASEAAEKVEHANVASFLRDKRVWLLAAIYFCVVMGQYGITFWLPTIVKNAGVSDMISVGLLSAIPYGFALAALPFIGFSADRTRARRAHCALPMLLAAVALFGIPHASSVAMALGLLSIAAIGSMASSSQFWSLPTAFLGGMTAAAGIAAINCIANLAGFVSPSVVGWLNDITGKQQAGLMFTSSALLIGAALVLLLPAKTVNR</sequence>
<dbReference type="CDD" id="cd17319">
    <property type="entry name" value="MFS_ExuT_GudP_like"/>
    <property type="match status" value="1"/>
</dbReference>
<evidence type="ECO:0000256" key="5">
    <source>
        <dbReference type="ARBA" id="ARBA00023136"/>
    </source>
</evidence>
<keyword evidence="5 6" id="KW-0472">Membrane</keyword>
<evidence type="ECO:0000313" key="9">
    <source>
        <dbReference type="Proteomes" id="UP000622890"/>
    </source>
</evidence>
<dbReference type="InterPro" id="IPR011701">
    <property type="entry name" value="MFS"/>
</dbReference>
<dbReference type="SUPFAM" id="SSF103473">
    <property type="entry name" value="MFS general substrate transporter"/>
    <property type="match status" value="1"/>
</dbReference>
<feature type="domain" description="Major facilitator superfamily (MFS) profile" evidence="7">
    <location>
        <begin position="1"/>
        <end position="399"/>
    </location>
</feature>
<protein>
    <submittedName>
        <fullName evidence="8">MFS transporter</fullName>
    </submittedName>
</protein>
<keyword evidence="9" id="KW-1185">Reference proteome</keyword>
<feature type="transmembrane region" description="Helical" evidence="6">
    <location>
        <begin position="85"/>
        <end position="106"/>
    </location>
</feature>
<feature type="transmembrane region" description="Helical" evidence="6">
    <location>
        <begin position="29"/>
        <end position="48"/>
    </location>
</feature>
<dbReference type="InterPro" id="IPR036259">
    <property type="entry name" value="MFS_trans_sf"/>
</dbReference>
<feature type="transmembrane region" description="Helical" evidence="6">
    <location>
        <begin position="60"/>
        <end position="79"/>
    </location>
</feature>
<dbReference type="PROSITE" id="PS50850">
    <property type="entry name" value="MFS"/>
    <property type="match status" value="1"/>
</dbReference>
<dbReference type="PANTHER" id="PTHR43791">
    <property type="entry name" value="PERMEASE-RELATED"/>
    <property type="match status" value="1"/>
</dbReference>